<dbReference type="STRING" id="670483.S7RZT3"/>
<keyword evidence="4" id="KW-1185">Reference proteome</keyword>
<accession>S7RZT3</accession>
<dbReference type="Proteomes" id="UP000030669">
    <property type="component" value="Unassembled WGS sequence"/>
</dbReference>
<keyword evidence="2" id="KW-0143">Chaperone</keyword>
<dbReference type="RefSeq" id="XP_007860936.1">
    <property type="nucleotide sequence ID" value="XM_007862745.1"/>
</dbReference>
<name>S7RZT3_GLOTA</name>
<evidence type="ECO:0000256" key="2">
    <source>
        <dbReference type="ARBA" id="ARBA00023186"/>
    </source>
</evidence>
<reference evidence="3 4" key="1">
    <citation type="journal article" date="2012" name="Science">
        <title>The Paleozoic origin of enzymatic lignin decomposition reconstructed from 31 fungal genomes.</title>
        <authorList>
            <person name="Floudas D."/>
            <person name="Binder M."/>
            <person name="Riley R."/>
            <person name="Barry K."/>
            <person name="Blanchette R.A."/>
            <person name="Henrissat B."/>
            <person name="Martinez A.T."/>
            <person name="Otillar R."/>
            <person name="Spatafora J.W."/>
            <person name="Yadav J.S."/>
            <person name="Aerts A."/>
            <person name="Benoit I."/>
            <person name="Boyd A."/>
            <person name="Carlson A."/>
            <person name="Copeland A."/>
            <person name="Coutinho P.M."/>
            <person name="de Vries R.P."/>
            <person name="Ferreira P."/>
            <person name="Findley K."/>
            <person name="Foster B."/>
            <person name="Gaskell J."/>
            <person name="Glotzer D."/>
            <person name="Gorecki P."/>
            <person name="Heitman J."/>
            <person name="Hesse C."/>
            <person name="Hori C."/>
            <person name="Igarashi K."/>
            <person name="Jurgens J.A."/>
            <person name="Kallen N."/>
            <person name="Kersten P."/>
            <person name="Kohler A."/>
            <person name="Kuees U."/>
            <person name="Kumar T.K.A."/>
            <person name="Kuo A."/>
            <person name="LaButti K."/>
            <person name="Larrondo L.F."/>
            <person name="Lindquist E."/>
            <person name="Ling A."/>
            <person name="Lombard V."/>
            <person name="Lucas S."/>
            <person name="Lundell T."/>
            <person name="Martin R."/>
            <person name="McLaughlin D.J."/>
            <person name="Morgenstern I."/>
            <person name="Morin E."/>
            <person name="Murat C."/>
            <person name="Nagy L.G."/>
            <person name="Nolan M."/>
            <person name="Ohm R.A."/>
            <person name="Patyshakuliyeva A."/>
            <person name="Rokas A."/>
            <person name="Ruiz-Duenas F.J."/>
            <person name="Sabat G."/>
            <person name="Salamov A."/>
            <person name="Samejima M."/>
            <person name="Schmutz J."/>
            <person name="Slot J.C."/>
            <person name="St John F."/>
            <person name="Stenlid J."/>
            <person name="Sun H."/>
            <person name="Sun S."/>
            <person name="Syed K."/>
            <person name="Tsang A."/>
            <person name="Wiebenga A."/>
            <person name="Young D."/>
            <person name="Pisabarro A."/>
            <person name="Eastwood D.C."/>
            <person name="Martin F."/>
            <person name="Cullen D."/>
            <person name="Grigoriev I.V."/>
            <person name="Hibbett D.S."/>
        </authorList>
    </citation>
    <scope>NUCLEOTIDE SEQUENCE [LARGE SCALE GENOMIC DNA]</scope>
    <source>
        <strain evidence="3 4">ATCC 11539</strain>
    </source>
</reference>
<dbReference type="Pfam" id="PF01774">
    <property type="entry name" value="UreD"/>
    <property type="match status" value="1"/>
</dbReference>
<dbReference type="KEGG" id="gtr:GLOTRDRAFT_68273"/>
<gene>
    <name evidence="3" type="ORF">GLOTRDRAFT_68273</name>
</gene>
<comment type="similarity">
    <text evidence="1">Belongs to the UreD family.</text>
</comment>
<sequence>MASTAITVGKIDAGVGRIVLRLHGSSAVFSELSSTYPLKLLSPRIEQDGVAVVYNMSYGGGLVGGDRIQLSVDIGSGASLVVLTQASRGSTKVFKTRPGARASTRNASEITEQRMTVSVADGGAIFLLPDPVTCFRAASYNQLQAFHLARGASAVLLDWVTAGRKSLGEEWSFARYYSLNEVVVEGKRVARDVMCLEEQGENAGPLERRTLCERLAPYSCYATVILWGPLVDGVVTDLEAAYRDITVFRRNAPPSLLWSLSPLVESSSSRQGRIVRVAGKETEQVKHWLADALRALEEVIGTDVYRKAFV</sequence>
<protein>
    <submittedName>
        <fullName evidence="3">UreD-domain-containing protein</fullName>
    </submittedName>
</protein>
<dbReference type="GO" id="GO:0016151">
    <property type="term" value="F:nickel cation binding"/>
    <property type="evidence" value="ECO:0007669"/>
    <property type="project" value="InterPro"/>
</dbReference>
<dbReference type="GeneID" id="19307873"/>
<organism evidence="3 4">
    <name type="scientific">Gloeophyllum trabeum (strain ATCC 11539 / FP-39264 / Madison 617)</name>
    <name type="common">Brown rot fungus</name>
    <dbReference type="NCBI Taxonomy" id="670483"/>
    <lineage>
        <taxon>Eukaryota</taxon>
        <taxon>Fungi</taxon>
        <taxon>Dikarya</taxon>
        <taxon>Basidiomycota</taxon>
        <taxon>Agaricomycotina</taxon>
        <taxon>Agaricomycetes</taxon>
        <taxon>Gloeophyllales</taxon>
        <taxon>Gloeophyllaceae</taxon>
        <taxon>Gloeophyllum</taxon>
    </lineage>
</organism>
<dbReference type="EMBL" id="KB469296">
    <property type="protein sequence ID" value="EPQ60545.1"/>
    <property type="molecule type" value="Genomic_DNA"/>
</dbReference>
<dbReference type="PANTHER" id="PTHR33643:SF1">
    <property type="entry name" value="UREASE ACCESSORY PROTEIN D"/>
    <property type="match status" value="1"/>
</dbReference>
<dbReference type="OrthoDB" id="5550464at2759"/>
<evidence type="ECO:0000313" key="3">
    <source>
        <dbReference type="EMBL" id="EPQ60545.1"/>
    </source>
</evidence>
<dbReference type="AlphaFoldDB" id="S7RZT3"/>
<evidence type="ECO:0000313" key="4">
    <source>
        <dbReference type="Proteomes" id="UP000030669"/>
    </source>
</evidence>
<dbReference type="HOGENOM" id="CLU_021703_1_1_1"/>
<dbReference type="OMA" id="CFRSASY"/>
<dbReference type="HAMAP" id="MF_01384">
    <property type="entry name" value="UreD"/>
    <property type="match status" value="1"/>
</dbReference>
<dbReference type="InterPro" id="IPR002669">
    <property type="entry name" value="UreD"/>
</dbReference>
<dbReference type="PANTHER" id="PTHR33643">
    <property type="entry name" value="UREASE ACCESSORY PROTEIN D"/>
    <property type="match status" value="1"/>
</dbReference>
<proteinExistence type="inferred from homology"/>
<evidence type="ECO:0000256" key="1">
    <source>
        <dbReference type="ARBA" id="ARBA00007177"/>
    </source>
</evidence>
<dbReference type="eggNOG" id="ENOG502QSQN">
    <property type="taxonomic scope" value="Eukaryota"/>
</dbReference>